<comment type="caution">
    <text evidence="2">The sequence shown here is derived from an EMBL/GenBank/DDBJ whole genome shotgun (WGS) entry which is preliminary data.</text>
</comment>
<feature type="compositionally biased region" description="Basic and acidic residues" evidence="1">
    <location>
        <begin position="45"/>
        <end position="55"/>
    </location>
</feature>
<name>A0AAJ0ER28_9PEZI</name>
<protein>
    <submittedName>
        <fullName evidence="2">Uncharacterized protein</fullName>
    </submittedName>
</protein>
<sequence>MKDCKHIFHRVYSLTWLKAAVRYAKIEVQNGKAQRRLAGRRLFRPKRDGMGDRPTDQTPTRSWTKFPSLPPSLPPKLQTCKLPCGSGAATPPRAQRAWYGNLGAIWHWQVGIGTRGCTPTSLGTLGVGYRWFECNHTGMAKVPPRPFYCKRFCKQARTHTRMQAYRRGNLSGVRIRCREMLRDGVEAWRILSWLMEIRGGEASLLPSRRFPAW</sequence>
<keyword evidence="3" id="KW-1185">Reference proteome</keyword>
<proteinExistence type="predicted"/>
<gene>
    <name evidence="2" type="ORF">BDP55DRAFT_322019</name>
</gene>
<feature type="compositionally biased region" description="Polar residues" evidence="1">
    <location>
        <begin position="56"/>
        <end position="65"/>
    </location>
</feature>
<dbReference type="RefSeq" id="XP_060424886.1">
    <property type="nucleotide sequence ID" value="XM_060566780.1"/>
</dbReference>
<dbReference type="EMBL" id="JAHMHR010000052">
    <property type="protein sequence ID" value="KAK1660122.1"/>
    <property type="molecule type" value="Genomic_DNA"/>
</dbReference>
<accession>A0AAJ0ER28</accession>
<dbReference type="AlphaFoldDB" id="A0AAJ0ER28"/>
<feature type="region of interest" description="Disordered" evidence="1">
    <location>
        <begin position="43"/>
        <end position="68"/>
    </location>
</feature>
<evidence type="ECO:0000313" key="3">
    <source>
        <dbReference type="Proteomes" id="UP001224890"/>
    </source>
</evidence>
<dbReference type="Proteomes" id="UP001224890">
    <property type="component" value="Unassembled WGS sequence"/>
</dbReference>
<evidence type="ECO:0000313" key="2">
    <source>
        <dbReference type="EMBL" id="KAK1660122.1"/>
    </source>
</evidence>
<dbReference type="GeneID" id="85451306"/>
<organism evidence="2 3">
    <name type="scientific">Colletotrichum godetiae</name>
    <dbReference type="NCBI Taxonomy" id="1209918"/>
    <lineage>
        <taxon>Eukaryota</taxon>
        <taxon>Fungi</taxon>
        <taxon>Dikarya</taxon>
        <taxon>Ascomycota</taxon>
        <taxon>Pezizomycotina</taxon>
        <taxon>Sordariomycetes</taxon>
        <taxon>Hypocreomycetidae</taxon>
        <taxon>Glomerellales</taxon>
        <taxon>Glomerellaceae</taxon>
        <taxon>Colletotrichum</taxon>
        <taxon>Colletotrichum acutatum species complex</taxon>
    </lineage>
</organism>
<reference evidence="2" key="1">
    <citation type="submission" date="2021-06" db="EMBL/GenBank/DDBJ databases">
        <title>Comparative genomics, transcriptomics and evolutionary studies reveal genomic signatures of adaptation to plant cell wall in hemibiotrophic fungi.</title>
        <authorList>
            <consortium name="DOE Joint Genome Institute"/>
            <person name="Baroncelli R."/>
            <person name="Diaz J.F."/>
            <person name="Benocci T."/>
            <person name="Peng M."/>
            <person name="Battaglia E."/>
            <person name="Haridas S."/>
            <person name="Andreopoulos W."/>
            <person name="Labutti K."/>
            <person name="Pangilinan J."/>
            <person name="Floch G.L."/>
            <person name="Makela M.R."/>
            <person name="Henrissat B."/>
            <person name="Grigoriev I.V."/>
            <person name="Crouch J.A."/>
            <person name="De Vries R.P."/>
            <person name="Sukno S.A."/>
            <person name="Thon M.R."/>
        </authorList>
    </citation>
    <scope>NUCLEOTIDE SEQUENCE</scope>
    <source>
        <strain evidence="2">CBS 193.32</strain>
    </source>
</reference>
<evidence type="ECO:0000256" key="1">
    <source>
        <dbReference type="SAM" id="MobiDB-lite"/>
    </source>
</evidence>